<evidence type="ECO:0000313" key="2">
    <source>
        <dbReference type="EnsemblMetazoa" id="GPPI019266-PA"/>
    </source>
</evidence>
<name>A0A1B0B565_9MUSC</name>
<keyword evidence="1" id="KW-0732">Signal</keyword>
<reference evidence="3" key="1">
    <citation type="submission" date="2015-01" db="EMBL/GenBank/DDBJ databases">
        <authorList>
            <person name="Aksoy S."/>
            <person name="Warren W."/>
            <person name="Wilson R.K."/>
        </authorList>
    </citation>
    <scope>NUCLEOTIDE SEQUENCE [LARGE SCALE GENOMIC DNA]</scope>
    <source>
        <strain evidence="3">IAEA</strain>
    </source>
</reference>
<reference evidence="2" key="2">
    <citation type="submission" date="2020-05" db="UniProtKB">
        <authorList>
            <consortium name="EnsemblMetazoa"/>
        </authorList>
    </citation>
    <scope>IDENTIFICATION</scope>
    <source>
        <strain evidence="2">IAEA</strain>
    </source>
</reference>
<keyword evidence="3" id="KW-1185">Reference proteome</keyword>
<feature type="signal peptide" evidence="1">
    <location>
        <begin position="1"/>
        <end position="22"/>
    </location>
</feature>
<dbReference type="Proteomes" id="UP000092460">
    <property type="component" value="Unassembled WGS sequence"/>
</dbReference>
<proteinExistence type="predicted"/>
<sequence>MRFPPAVIILLVTQELLFPAGGTLDVLCGELAFDTAAPPLGALLSNCAAPDDDAWWPGDGINRFI</sequence>
<feature type="chain" id="PRO_5008404506" evidence="1">
    <location>
        <begin position="23"/>
        <end position="65"/>
    </location>
</feature>
<dbReference type="VEuPathDB" id="VectorBase:GPPI019266"/>
<protein>
    <submittedName>
        <fullName evidence="2">Uncharacterized protein</fullName>
    </submittedName>
</protein>
<dbReference type="AlphaFoldDB" id="A0A1B0B565"/>
<evidence type="ECO:0000313" key="3">
    <source>
        <dbReference type="Proteomes" id="UP000092460"/>
    </source>
</evidence>
<organism evidence="2 3">
    <name type="scientific">Glossina palpalis gambiensis</name>
    <dbReference type="NCBI Taxonomy" id="67801"/>
    <lineage>
        <taxon>Eukaryota</taxon>
        <taxon>Metazoa</taxon>
        <taxon>Ecdysozoa</taxon>
        <taxon>Arthropoda</taxon>
        <taxon>Hexapoda</taxon>
        <taxon>Insecta</taxon>
        <taxon>Pterygota</taxon>
        <taxon>Neoptera</taxon>
        <taxon>Endopterygota</taxon>
        <taxon>Diptera</taxon>
        <taxon>Brachycera</taxon>
        <taxon>Muscomorpha</taxon>
        <taxon>Hippoboscoidea</taxon>
        <taxon>Glossinidae</taxon>
        <taxon>Glossina</taxon>
    </lineage>
</organism>
<evidence type="ECO:0000256" key="1">
    <source>
        <dbReference type="SAM" id="SignalP"/>
    </source>
</evidence>
<accession>A0A1B0B565</accession>
<dbReference type="EnsemblMetazoa" id="GPPI019266-RA">
    <property type="protein sequence ID" value="GPPI019266-PA"/>
    <property type="gene ID" value="GPPI019266"/>
</dbReference>
<dbReference type="EMBL" id="JXJN01008619">
    <property type="status" value="NOT_ANNOTATED_CDS"/>
    <property type="molecule type" value="Genomic_DNA"/>
</dbReference>